<comment type="function">
    <text evidence="17">Ubiquitous transcription factor required for a diverse set of processes. It is a component of the CCR4 complex involved in the control of gene expression.</text>
</comment>
<organism evidence="18 19">
    <name type="scientific">Kalanchoe fedtschenkoi</name>
    <name type="common">Lavender scallops</name>
    <name type="synonym">South American air plant</name>
    <dbReference type="NCBI Taxonomy" id="63787"/>
    <lineage>
        <taxon>Eukaryota</taxon>
        <taxon>Viridiplantae</taxon>
        <taxon>Streptophyta</taxon>
        <taxon>Embryophyta</taxon>
        <taxon>Tracheophyta</taxon>
        <taxon>Spermatophyta</taxon>
        <taxon>Magnoliopsida</taxon>
        <taxon>eudicotyledons</taxon>
        <taxon>Gunneridae</taxon>
        <taxon>Pentapetalae</taxon>
        <taxon>Saxifragales</taxon>
        <taxon>Crassulaceae</taxon>
        <taxon>Kalanchoe</taxon>
    </lineage>
</organism>
<dbReference type="InterPro" id="IPR012337">
    <property type="entry name" value="RNaseH-like_sf"/>
</dbReference>
<comment type="cofactor">
    <cofactor evidence="2">
        <name>a divalent metal cation</name>
        <dbReference type="ChEBI" id="CHEBI:60240"/>
    </cofactor>
</comment>
<dbReference type="EnsemblPlants" id="Kaladp0087s0071.1.v1.1">
    <property type="protein sequence ID" value="Kaladp0087s0071.1.v1.1.CDS.1"/>
    <property type="gene ID" value="Kaladp0087s0071.v1.1"/>
</dbReference>
<evidence type="ECO:0000313" key="18">
    <source>
        <dbReference type="EnsemblPlants" id="Kaladp0087s0071.1.v1.1.CDS.1"/>
    </source>
</evidence>
<evidence type="ECO:0000256" key="14">
    <source>
        <dbReference type="ARBA" id="ARBA00023015"/>
    </source>
</evidence>
<evidence type="ECO:0000256" key="16">
    <source>
        <dbReference type="ARBA" id="ARBA00023242"/>
    </source>
</evidence>
<keyword evidence="19" id="KW-1185">Reference proteome</keyword>
<keyword evidence="12" id="KW-0269">Exonuclease</keyword>
<dbReference type="GO" id="GO:0005634">
    <property type="term" value="C:nucleus"/>
    <property type="evidence" value="ECO:0007669"/>
    <property type="project" value="UniProtKB-SubCell"/>
</dbReference>
<keyword evidence="9" id="KW-0540">Nuclease</keyword>
<keyword evidence="14" id="KW-0805">Transcription regulation</keyword>
<evidence type="ECO:0000256" key="4">
    <source>
        <dbReference type="ARBA" id="ARBA00004496"/>
    </source>
</evidence>
<evidence type="ECO:0000256" key="15">
    <source>
        <dbReference type="ARBA" id="ARBA00023163"/>
    </source>
</evidence>
<reference evidence="18" key="1">
    <citation type="submission" date="2021-01" db="UniProtKB">
        <authorList>
            <consortium name="EnsemblPlants"/>
        </authorList>
    </citation>
    <scope>IDENTIFICATION</scope>
</reference>
<evidence type="ECO:0000256" key="9">
    <source>
        <dbReference type="ARBA" id="ARBA00022722"/>
    </source>
</evidence>
<evidence type="ECO:0000256" key="17">
    <source>
        <dbReference type="ARBA" id="ARBA00025148"/>
    </source>
</evidence>
<comment type="catalytic activity">
    <reaction evidence="1">
        <text>Exonucleolytic cleavage of poly(A) to 5'-AMP.</text>
        <dbReference type="EC" id="3.1.13.4"/>
    </reaction>
</comment>
<evidence type="ECO:0000256" key="2">
    <source>
        <dbReference type="ARBA" id="ARBA00001968"/>
    </source>
</evidence>
<keyword evidence="13" id="KW-0694">RNA-binding</keyword>
<evidence type="ECO:0000256" key="8">
    <source>
        <dbReference type="ARBA" id="ARBA00022490"/>
    </source>
</evidence>
<dbReference type="AlphaFoldDB" id="A0A7N0UTU9"/>
<keyword evidence="10" id="KW-0479">Metal-binding</keyword>
<evidence type="ECO:0000256" key="5">
    <source>
        <dbReference type="ARBA" id="ARBA00008372"/>
    </source>
</evidence>
<comment type="subcellular location">
    <subcellularLocation>
        <location evidence="4">Cytoplasm</location>
    </subcellularLocation>
    <subcellularLocation>
        <location evidence="3">Nucleus</location>
    </subcellularLocation>
</comment>
<name>A0A7N0UTU9_KALFE</name>
<dbReference type="Pfam" id="PF04857">
    <property type="entry name" value="CAF1"/>
    <property type="match status" value="1"/>
</dbReference>
<evidence type="ECO:0000313" key="19">
    <source>
        <dbReference type="Proteomes" id="UP000594263"/>
    </source>
</evidence>
<keyword evidence="15" id="KW-0804">Transcription</keyword>
<dbReference type="GO" id="GO:0003723">
    <property type="term" value="F:RNA binding"/>
    <property type="evidence" value="ECO:0007669"/>
    <property type="project" value="UniProtKB-KW"/>
</dbReference>
<proteinExistence type="inferred from homology"/>
<dbReference type="OMA" id="HIMTHCC"/>
<dbReference type="Gramene" id="Kaladp0087s0071.1.v1.1">
    <property type="protein sequence ID" value="Kaladp0087s0071.1.v1.1.CDS.1"/>
    <property type="gene ID" value="Kaladp0087s0071.v1.1"/>
</dbReference>
<keyword evidence="8" id="KW-0963">Cytoplasm</keyword>
<evidence type="ECO:0000256" key="1">
    <source>
        <dbReference type="ARBA" id="ARBA00001663"/>
    </source>
</evidence>
<keyword evidence="16" id="KW-0539">Nucleus</keyword>
<dbReference type="GO" id="GO:0004535">
    <property type="term" value="F:poly(A)-specific ribonuclease activity"/>
    <property type="evidence" value="ECO:0007669"/>
    <property type="project" value="UniProtKB-EC"/>
</dbReference>
<evidence type="ECO:0000256" key="13">
    <source>
        <dbReference type="ARBA" id="ARBA00022884"/>
    </source>
</evidence>
<dbReference type="Proteomes" id="UP000594263">
    <property type="component" value="Unplaced"/>
</dbReference>
<dbReference type="GO" id="GO:0005737">
    <property type="term" value="C:cytoplasm"/>
    <property type="evidence" value="ECO:0007669"/>
    <property type="project" value="UniProtKB-SubCell"/>
</dbReference>
<dbReference type="SUPFAM" id="SSF53098">
    <property type="entry name" value="Ribonuclease H-like"/>
    <property type="match status" value="1"/>
</dbReference>
<protein>
    <recommendedName>
        <fullName evidence="7">poly(A)-specific ribonuclease</fullName>
        <ecNumber evidence="7">3.1.13.4</ecNumber>
    </recommendedName>
</protein>
<dbReference type="InterPro" id="IPR039637">
    <property type="entry name" value="CNOT7/CNOT8/Pop2"/>
</dbReference>
<dbReference type="Gene3D" id="3.30.420.10">
    <property type="entry name" value="Ribonuclease H-like superfamily/Ribonuclease H"/>
    <property type="match status" value="1"/>
</dbReference>
<dbReference type="InterPro" id="IPR036397">
    <property type="entry name" value="RNaseH_sf"/>
</dbReference>
<evidence type="ECO:0000256" key="12">
    <source>
        <dbReference type="ARBA" id="ARBA00022839"/>
    </source>
</evidence>
<sequence length="319" mass="36548">MEICENHPKLRNRCAHSRAAAARRHHIRPCLPPRLLKLKQQQRKQGLLRQIPKHGVEIRQVWSHNLEVEFLNILSVMRRGYNVVALDTEFPGTPFLPPGVDPDYRRRSVPEHYEVLRANVDRTKIIQAGVTLTDEFGNVAELGNMRIVWEFNFSDFDIDLDEHSAESVDLLARQGIDFRLLKTHGIDSARFGHMMLATGLVGRSRAWVTFQGGVDLAYLLKMVMKCPMPGEVGHFMGWVQYYFGRNVFDVKHIMTHCCGLYGGLERVAEMVKVEREAGESHRAGSDSLLIAMVFKRVVEVYFGGPEVLRFRGKLHNYVQ</sequence>
<keyword evidence="11" id="KW-0378">Hydrolase</keyword>
<comment type="similarity">
    <text evidence="5">Belongs to the CAF1 family.</text>
</comment>
<dbReference type="GO" id="GO:0030014">
    <property type="term" value="C:CCR4-NOT complex"/>
    <property type="evidence" value="ECO:0007669"/>
    <property type="project" value="InterPro"/>
</dbReference>
<evidence type="ECO:0000256" key="6">
    <source>
        <dbReference type="ARBA" id="ARBA00011757"/>
    </source>
</evidence>
<evidence type="ECO:0000256" key="7">
    <source>
        <dbReference type="ARBA" id="ARBA00012161"/>
    </source>
</evidence>
<dbReference type="InterPro" id="IPR006941">
    <property type="entry name" value="RNase_CAF1"/>
</dbReference>
<dbReference type="GO" id="GO:0046872">
    <property type="term" value="F:metal ion binding"/>
    <property type="evidence" value="ECO:0007669"/>
    <property type="project" value="UniProtKB-KW"/>
</dbReference>
<comment type="subunit">
    <text evidence="6">Component of the CCR4-NOT complex, at least composed of CRR4 and CAF1 proteins.</text>
</comment>
<dbReference type="PANTHER" id="PTHR10797">
    <property type="entry name" value="CCR4-NOT TRANSCRIPTION COMPLEX SUBUNIT"/>
    <property type="match status" value="1"/>
</dbReference>
<evidence type="ECO:0000256" key="11">
    <source>
        <dbReference type="ARBA" id="ARBA00022801"/>
    </source>
</evidence>
<evidence type="ECO:0000256" key="3">
    <source>
        <dbReference type="ARBA" id="ARBA00004123"/>
    </source>
</evidence>
<accession>A0A7N0UTU9</accession>
<evidence type="ECO:0000256" key="10">
    <source>
        <dbReference type="ARBA" id="ARBA00022723"/>
    </source>
</evidence>
<dbReference type="EC" id="3.1.13.4" evidence="7"/>